<dbReference type="Pfam" id="PF21621">
    <property type="entry name" value="MPI_cupin_dom"/>
    <property type="match status" value="1"/>
</dbReference>
<dbReference type="InterPro" id="IPR011051">
    <property type="entry name" value="RmlC_Cupin_sf"/>
</dbReference>
<evidence type="ECO:0000259" key="7">
    <source>
        <dbReference type="Pfam" id="PF20511"/>
    </source>
</evidence>
<evidence type="ECO:0000313" key="10">
    <source>
        <dbReference type="Proteomes" id="UP000190065"/>
    </source>
</evidence>
<dbReference type="EMBL" id="FUXK01000006">
    <property type="protein sequence ID" value="SJZ66042.1"/>
    <property type="molecule type" value="Genomic_DNA"/>
</dbReference>
<comment type="cofactor">
    <cofactor evidence="5">
        <name>Zn(2+)</name>
        <dbReference type="ChEBI" id="CHEBI:29105"/>
    </cofactor>
    <text evidence="5">Binds 1 zinc ion per subunit.</text>
</comment>
<dbReference type="CDD" id="cd07010">
    <property type="entry name" value="cupin_PMI_type_I_N_bac"/>
    <property type="match status" value="1"/>
</dbReference>
<dbReference type="STRING" id="28136.SAMN02745202_00741"/>
<dbReference type="InterPro" id="IPR051804">
    <property type="entry name" value="Carb_Metab_Reg_Kinase/Isom"/>
</dbReference>
<keyword evidence="9" id="KW-0413">Isomerase</keyword>
<sequence length="333" mass="37464">MKLYPLLFEPNLHEVVWGGKKLTKWKQLPAHEQPVGESWEVSCVPQSVSVIANGEAKGMDLASYIAQQPAAVLGKGVAKAYDNQLPLLVKFIDAKRNLSIQVHPNDEMAARLFHKKGKSEMWYVISAEPGAYLYAGFKTPINAQEYRRLIAEGDITTVLAKHRVHPGDVFYIPAGRVHAIGEGIVLAEIQQSSDLTFRIYDYGRLGMDGKPRELHTDLAAEALDYNVYDSYRTTYSHEALKAKEVLATRYFNVRVVDTETPFHRNLLKYDSFIISLCIEGDCKIKIRATGDEITLREGYSCLIPAAIADYDIIPLEEKTKVIDAYIDSKQLEK</sequence>
<evidence type="ECO:0000256" key="5">
    <source>
        <dbReference type="PIRSR" id="PIRSR036894-1"/>
    </source>
</evidence>
<accession>A0A1T4MGH0</accession>
<dbReference type="PANTHER" id="PTHR42742">
    <property type="entry name" value="TRANSCRIPTIONAL REPRESSOR MPRA"/>
    <property type="match status" value="1"/>
</dbReference>
<dbReference type="Pfam" id="PF20511">
    <property type="entry name" value="PMI_typeI_cat"/>
    <property type="match status" value="1"/>
</dbReference>
<keyword evidence="2 5" id="KW-0862">Zinc</keyword>
<feature type="active site" evidence="6">
    <location>
        <position position="198"/>
    </location>
</feature>
<dbReference type="GO" id="GO:0005975">
    <property type="term" value="P:carbohydrate metabolic process"/>
    <property type="evidence" value="ECO:0007669"/>
    <property type="project" value="InterPro"/>
</dbReference>
<gene>
    <name evidence="9" type="ORF">SAMN02745202_00741</name>
</gene>
<evidence type="ECO:0000256" key="4">
    <source>
        <dbReference type="ARBA" id="ARBA00030762"/>
    </source>
</evidence>
<feature type="binding site" evidence="5">
    <location>
        <position position="120"/>
    </location>
    <ligand>
        <name>Zn(2+)</name>
        <dbReference type="ChEBI" id="CHEBI:29105"/>
    </ligand>
</feature>
<dbReference type="GO" id="GO:0008270">
    <property type="term" value="F:zinc ion binding"/>
    <property type="evidence" value="ECO:0007669"/>
    <property type="project" value="InterPro"/>
</dbReference>
<name>A0A1T4MGH0_9BACT</name>
<evidence type="ECO:0000259" key="8">
    <source>
        <dbReference type="Pfam" id="PF21621"/>
    </source>
</evidence>
<proteinExistence type="predicted"/>
<feature type="domain" description="Phosphomannose isomerase type I catalytic" evidence="7">
    <location>
        <begin position="9"/>
        <end position="116"/>
    </location>
</feature>
<dbReference type="PANTHER" id="PTHR42742:SF3">
    <property type="entry name" value="FRUCTOKINASE"/>
    <property type="match status" value="1"/>
</dbReference>
<dbReference type="Gene3D" id="2.60.120.10">
    <property type="entry name" value="Jelly Rolls"/>
    <property type="match status" value="2"/>
</dbReference>
<evidence type="ECO:0000256" key="2">
    <source>
        <dbReference type="ARBA" id="ARBA00022833"/>
    </source>
</evidence>
<protein>
    <recommendedName>
        <fullName evidence="3">Phosphohexomutase</fullName>
    </recommendedName>
    <alternativeName>
        <fullName evidence="4">Phosphomannose isomerase</fullName>
    </alternativeName>
</protein>
<dbReference type="InterPro" id="IPR046457">
    <property type="entry name" value="PMI_typeI_cat"/>
</dbReference>
<dbReference type="AlphaFoldDB" id="A0A1T4MGH0"/>
<evidence type="ECO:0000256" key="6">
    <source>
        <dbReference type="PIRSR" id="PIRSR036894-2"/>
    </source>
</evidence>
<organism evidence="9 10">
    <name type="scientific">Segatella oulorum</name>
    <dbReference type="NCBI Taxonomy" id="28136"/>
    <lineage>
        <taxon>Bacteria</taxon>
        <taxon>Pseudomonadati</taxon>
        <taxon>Bacteroidota</taxon>
        <taxon>Bacteroidia</taxon>
        <taxon>Bacteroidales</taxon>
        <taxon>Prevotellaceae</taxon>
        <taxon>Segatella</taxon>
    </lineage>
</organism>
<feature type="domain" description="Mannose-6-phosphate isomerase cupin" evidence="8">
    <location>
        <begin position="246"/>
        <end position="312"/>
    </location>
</feature>
<keyword evidence="1 5" id="KW-0479">Metal-binding</keyword>
<dbReference type="Proteomes" id="UP000190065">
    <property type="component" value="Unassembled WGS sequence"/>
</dbReference>
<reference evidence="9 10" key="1">
    <citation type="submission" date="2017-02" db="EMBL/GenBank/DDBJ databases">
        <authorList>
            <person name="Peterson S.W."/>
        </authorList>
    </citation>
    <scope>NUCLEOTIDE SEQUENCE [LARGE SCALE GENOMIC DNA]</scope>
    <source>
        <strain evidence="9 10">ATCC 43324</strain>
    </source>
</reference>
<dbReference type="PIRSF" id="PIRSF036894">
    <property type="entry name" value="PMI_Firm_short"/>
    <property type="match status" value="1"/>
</dbReference>
<dbReference type="SUPFAM" id="SSF51182">
    <property type="entry name" value="RmlC-like cupins"/>
    <property type="match status" value="1"/>
</dbReference>
<dbReference type="InterPro" id="IPR014628">
    <property type="entry name" value="Man6P_isomerase_Firm_short"/>
</dbReference>
<feature type="binding site" evidence="5">
    <location>
        <position position="178"/>
    </location>
    <ligand>
        <name>Zn(2+)</name>
        <dbReference type="ChEBI" id="CHEBI:29105"/>
    </ligand>
</feature>
<dbReference type="RefSeq" id="WP_025069987.1">
    <property type="nucleotide sequence ID" value="NZ_FUXK01000006.1"/>
</dbReference>
<dbReference type="eggNOG" id="COG1482">
    <property type="taxonomic scope" value="Bacteria"/>
</dbReference>
<evidence type="ECO:0000313" key="9">
    <source>
        <dbReference type="EMBL" id="SJZ66042.1"/>
    </source>
</evidence>
<evidence type="ECO:0000256" key="1">
    <source>
        <dbReference type="ARBA" id="ARBA00022723"/>
    </source>
</evidence>
<dbReference type="GO" id="GO:0004476">
    <property type="term" value="F:mannose-6-phosphate isomerase activity"/>
    <property type="evidence" value="ECO:0007669"/>
    <property type="project" value="InterPro"/>
</dbReference>
<feature type="binding site" evidence="5">
    <location>
        <position position="103"/>
    </location>
    <ligand>
        <name>Zn(2+)</name>
        <dbReference type="ChEBI" id="CHEBI:29105"/>
    </ligand>
</feature>
<dbReference type="InterPro" id="IPR049071">
    <property type="entry name" value="MPI_cupin_dom"/>
</dbReference>
<evidence type="ECO:0000256" key="3">
    <source>
        <dbReference type="ARBA" id="ARBA00029741"/>
    </source>
</evidence>
<dbReference type="InterPro" id="IPR014710">
    <property type="entry name" value="RmlC-like_jellyroll"/>
</dbReference>